<evidence type="ECO:0000313" key="2">
    <source>
        <dbReference type="Proteomes" id="UP001146120"/>
    </source>
</evidence>
<evidence type="ECO:0000313" key="1">
    <source>
        <dbReference type="EMBL" id="DAZ92493.1"/>
    </source>
</evidence>
<name>A0AAV2YEP1_9STRA</name>
<organism evidence="1 2">
    <name type="scientific">Lagenidium giganteum</name>
    <dbReference type="NCBI Taxonomy" id="4803"/>
    <lineage>
        <taxon>Eukaryota</taxon>
        <taxon>Sar</taxon>
        <taxon>Stramenopiles</taxon>
        <taxon>Oomycota</taxon>
        <taxon>Peronosporomycetes</taxon>
        <taxon>Pythiales</taxon>
        <taxon>Pythiaceae</taxon>
    </lineage>
</organism>
<proteinExistence type="predicted"/>
<dbReference type="AlphaFoldDB" id="A0AAV2YEP1"/>
<reference evidence="1" key="1">
    <citation type="submission" date="2022-11" db="EMBL/GenBank/DDBJ databases">
        <authorList>
            <person name="Morgan W.R."/>
            <person name="Tartar A."/>
        </authorList>
    </citation>
    <scope>NUCLEOTIDE SEQUENCE</scope>
    <source>
        <strain evidence="1">ARSEF 373</strain>
    </source>
</reference>
<accession>A0AAV2YEP1</accession>
<protein>
    <submittedName>
        <fullName evidence="1">Uncharacterized protein</fullName>
    </submittedName>
</protein>
<dbReference type="EMBL" id="DAKRPA010000435">
    <property type="protein sequence ID" value="DAZ92493.1"/>
    <property type="molecule type" value="Genomic_DNA"/>
</dbReference>
<gene>
    <name evidence="1" type="ORF">N0F65_012723</name>
</gene>
<keyword evidence="2" id="KW-1185">Reference proteome</keyword>
<comment type="caution">
    <text evidence="1">The sequence shown here is derived from an EMBL/GenBank/DDBJ whole genome shotgun (WGS) entry which is preliminary data.</text>
</comment>
<sequence length="86" mass="9379">MAANALRSGENYTPDVSLRLCVRNMQKVREQVVAGTNYDCQIDGCVVQQPTANGFCGDESTQCGSYRVVIFSQEGADTQRVVSITQ</sequence>
<reference evidence="1" key="2">
    <citation type="journal article" date="2023" name="Microbiol Resour">
        <title>Decontamination and Annotation of the Draft Genome Sequence of the Oomycete Lagenidium giganteum ARSEF 373.</title>
        <authorList>
            <person name="Morgan W.R."/>
            <person name="Tartar A."/>
        </authorList>
    </citation>
    <scope>NUCLEOTIDE SEQUENCE</scope>
    <source>
        <strain evidence="1">ARSEF 373</strain>
    </source>
</reference>
<dbReference type="Proteomes" id="UP001146120">
    <property type="component" value="Unassembled WGS sequence"/>
</dbReference>